<keyword evidence="2" id="KW-0677">Repeat</keyword>
<keyword evidence="3" id="KW-1015">Disulfide bond</keyword>
<feature type="domain" description="EGF-like" evidence="4">
    <location>
        <begin position="993"/>
        <end position="1030"/>
    </location>
</feature>
<dbReference type="EMBL" id="CT868024">
    <property type="protein sequence ID" value="CAK63285.1"/>
    <property type="molecule type" value="Genomic_DNA"/>
</dbReference>
<dbReference type="PANTHER" id="PTHR38934">
    <property type="entry name" value="HYPHALLY REGULATED CELL WALL PROTEIN 1"/>
    <property type="match status" value="1"/>
</dbReference>
<proteinExistence type="predicted"/>
<evidence type="ECO:0000256" key="1">
    <source>
        <dbReference type="ARBA" id="ARBA00022729"/>
    </source>
</evidence>
<dbReference type="Pfam" id="PF13948">
    <property type="entry name" value="DUF4215"/>
    <property type="match status" value="6"/>
</dbReference>
<dbReference type="GeneID" id="5016467"/>
<evidence type="ECO:0000313" key="6">
    <source>
        <dbReference type="Proteomes" id="UP000000600"/>
    </source>
</evidence>
<organism evidence="5 6">
    <name type="scientific">Paramecium tetraurelia</name>
    <dbReference type="NCBI Taxonomy" id="5888"/>
    <lineage>
        <taxon>Eukaryota</taxon>
        <taxon>Sar</taxon>
        <taxon>Alveolata</taxon>
        <taxon>Ciliophora</taxon>
        <taxon>Intramacronucleata</taxon>
        <taxon>Oligohymenophorea</taxon>
        <taxon>Peniculida</taxon>
        <taxon>Parameciidae</taxon>
        <taxon>Paramecium</taxon>
    </lineage>
</organism>
<evidence type="ECO:0000259" key="4">
    <source>
        <dbReference type="SMART" id="SM00181"/>
    </source>
</evidence>
<dbReference type="HOGENOM" id="CLU_000581_0_0_1"/>
<dbReference type="Gene3D" id="2.10.220.10">
    <property type="entry name" value="Hormone Receptor, Insulin-like Growth Factor Receptor 1, Chain A, domain 2"/>
    <property type="match status" value="2"/>
</dbReference>
<dbReference type="InterPro" id="IPR006212">
    <property type="entry name" value="Furin_repeat"/>
</dbReference>
<evidence type="ECO:0000256" key="2">
    <source>
        <dbReference type="ARBA" id="ARBA00022737"/>
    </source>
</evidence>
<dbReference type="SUPFAM" id="SSF57184">
    <property type="entry name" value="Growth factor receptor domain"/>
    <property type="match status" value="7"/>
</dbReference>
<dbReference type="Proteomes" id="UP000000600">
    <property type="component" value="Unassembled WGS sequence"/>
</dbReference>
<evidence type="ECO:0000256" key="3">
    <source>
        <dbReference type="ARBA" id="ARBA00023157"/>
    </source>
</evidence>
<feature type="domain" description="EGF-like" evidence="4">
    <location>
        <begin position="767"/>
        <end position="813"/>
    </location>
</feature>
<dbReference type="InterPro" id="IPR011936">
    <property type="entry name" value="Myxo_disulph_rpt"/>
</dbReference>
<dbReference type="KEGG" id="ptm:GSPATT00033138001"/>
<feature type="domain" description="EGF-like" evidence="4">
    <location>
        <begin position="1226"/>
        <end position="1256"/>
    </location>
</feature>
<evidence type="ECO:0000313" key="5">
    <source>
        <dbReference type="EMBL" id="CAK63285.1"/>
    </source>
</evidence>
<dbReference type="STRING" id="5888.A0BXL8"/>
<dbReference type="eggNOG" id="KOG3525">
    <property type="taxonomic scope" value="Eukaryota"/>
</dbReference>
<dbReference type="InterPro" id="IPR009030">
    <property type="entry name" value="Growth_fac_rcpt_cys_sf"/>
</dbReference>
<sequence>MMLFQTYVCQWTYIAKYYYQDIKFQNQTNVGGFNIPQQSKSAYYIDCDSPSTSQITLTSELPRLISEDQLNLNSGDYVSLDLFFSGIWNNDIFKIIIGGQVISLNYTKPDQYPISSGFCDNIQADAKSLNFKIQTTQQVNLEFQIQNSNVDGQVSIKNLFISRLLCHPLCISCTGQESTQCTSCYSGTPNNNRCPLCPSNQSLMPDIGCTVMCDFYQRETYEKICVYFKSSTLYQETLYPNEKRYQVIQTSLIGLSQYMLASTSQDHGIFTLNSGTIKFIDLSSFNQGYFLIGLKLVISLYDPIPIDTRIEFHINNTYYGSIYQTDQGMQLHRIQLYKTEDLTCVSLWTNCKTITLFMFVDIPNYSFAFKAIGYYQTSGAGWSIKQIEVSSGKCQENCQYCELAYLCKICNVGLYVSSDGNCVKCEETYQIINEGSCIDYGQEAPYSGYLIQNEKFELTNDPSQTTKYLLASAEGFNFLKGSNIWYSFWHEKFIFGGQYVWSQAKFKIIHQSLSPHYSVTIGFYILYGPNFPEDGQFIYTFENDQPITKSAQSANLSFADATLSERVKTIHPHSSDTLTLYWECKGSNNNIYDAYCGLYGYNVVVHYCQPYCLECSSEKVCTKWDNSVDAKFHSVIGCQPKTYYNKQEQKCLPCPNRCKTCTSEMHCQSCELTYTLTKSGCKCLMTQYYADNQCYECPIGCNQCLNNQACVECLTANNRELKNGKCECLDGYYSISSNPVCQKCHSQSICQCPSGTSYDASSKSCKTCHSSCQTCFNLTQDGCLTCDITKNKYLKGLKCVCRAGYYEQNNICLSCPEVEDQQKVQCYKFCQENYMIWHTQNCLICKSGFQLIDGECTPICGDHIVVGYEQCEDGNNDIDDLCFNCQFQCPSDCQTCNSNTMLPCSGYCGDGIVNGTEECDDGNQIQYDGCHNCKFQCFSKCTNCVKGKCTQCVTKTHNHSFAMSSENCFLQCGSGNVIVSDQCIDYKSITNDECQICRFKCRSNCINCEQTTGRCLDCNVGFKPNSSFCENICGDILVAQDSTNFYTEACDDGNIINRDLCSSQCKRECQIEEVCTDCRNTLCYACGYGYYLNENHYCYSICGDLKKAKDEECDEEKPYKCLNCLAKCQESCLQCSTQGKGCLQCKEGYRNIDNMCETICGDGYVTADEQCDDGNFIFEDGCHQCLKVCTIGCSACIDGSCTDCHEGYQYFKQQCIKIDENFHDPRCNSDCLECSIERHGCLKCQSGYNNIDNRCYSICGDQNKLDIEKCDDGNFIFEDNCHQCDFNCPISCSNCIEGVCIRCYEEFFLYKKRCFSKIENDPLASLTNFQYSNLKSLQSFSSTLFSSYQFQVETPDLNQQKYNQKDYHPIVVSEITNSIRFTVDLQCSKNQKLDIQFNTFEHTEGFDKESLIFQGECHNTFYHSIRVSFILNKVITKNEDEILVIIIKDNELKFALINGDFLQNLLSFKFVNV</sequence>
<dbReference type="SMART" id="SM00261">
    <property type="entry name" value="FU"/>
    <property type="match status" value="8"/>
</dbReference>
<keyword evidence="6" id="KW-1185">Reference proteome</keyword>
<feature type="domain" description="EGF-like" evidence="4">
    <location>
        <begin position="696"/>
        <end position="742"/>
    </location>
</feature>
<dbReference type="RefSeq" id="XP_001430683.1">
    <property type="nucleotide sequence ID" value="XM_001430646.1"/>
</dbReference>
<feature type="domain" description="EGF-like" evidence="4">
    <location>
        <begin position="1123"/>
        <end position="1157"/>
    </location>
</feature>
<dbReference type="OrthoDB" id="305876at2759"/>
<dbReference type="SMART" id="SM00181">
    <property type="entry name" value="EGF"/>
    <property type="match status" value="8"/>
</dbReference>
<feature type="domain" description="EGF-like" evidence="4">
    <location>
        <begin position="1188"/>
        <end position="1216"/>
    </location>
</feature>
<gene>
    <name evidence="5" type="ORF">GSPATT00033138001</name>
</gene>
<dbReference type="InterPro" id="IPR000742">
    <property type="entry name" value="EGF"/>
</dbReference>
<feature type="domain" description="EGF-like" evidence="4">
    <location>
        <begin position="393"/>
        <end position="423"/>
    </location>
</feature>
<dbReference type="InParanoid" id="A0BXL8"/>
<dbReference type="OMA" id="NGNIVCN"/>
<dbReference type="PANTHER" id="PTHR38934:SF6">
    <property type="entry name" value="CHROMOSOME UNDETERMINED SCAFFOLD_176, WHOLE GENOME SHOTGUN SEQUENCE"/>
    <property type="match status" value="1"/>
</dbReference>
<name>A0BXL8_PARTE</name>
<protein>
    <recommendedName>
        <fullName evidence="4">EGF-like domain-containing protein</fullName>
    </recommendedName>
</protein>
<feature type="domain" description="EGF-like" evidence="4">
    <location>
        <begin position="653"/>
        <end position="682"/>
    </location>
</feature>
<accession>A0BXL8</accession>
<keyword evidence="1" id="KW-0732">Signal</keyword>
<dbReference type="NCBIfam" id="TIGR02232">
    <property type="entry name" value="myxo_disulf_rpt"/>
    <property type="match status" value="3"/>
</dbReference>
<reference evidence="5 6" key="1">
    <citation type="journal article" date="2006" name="Nature">
        <title>Global trends of whole-genome duplications revealed by the ciliate Paramecium tetraurelia.</title>
        <authorList>
            <consortium name="Genoscope"/>
            <person name="Aury J.-M."/>
            <person name="Jaillon O."/>
            <person name="Duret L."/>
            <person name="Noel B."/>
            <person name="Jubin C."/>
            <person name="Porcel B.M."/>
            <person name="Segurens B."/>
            <person name="Daubin V."/>
            <person name="Anthouard V."/>
            <person name="Aiach N."/>
            <person name="Arnaiz O."/>
            <person name="Billaut A."/>
            <person name="Beisson J."/>
            <person name="Blanc I."/>
            <person name="Bouhouche K."/>
            <person name="Camara F."/>
            <person name="Duharcourt S."/>
            <person name="Guigo R."/>
            <person name="Gogendeau D."/>
            <person name="Katinka M."/>
            <person name="Keller A.-M."/>
            <person name="Kissmehl R."/>
            <person name="Klotz C."/>
            <person name="Koll F."/>
            <person name="Le Moue A."/>
            <person name="Lepere C."/>
            <person name="Malinsky S."/>
            <person name="Nowacki M."/>
            <person name="Nowak J.K."/>
            <person name="Plattner H."/>
            <person name="Poulain J."/>
            <person name="Ruiz F."/>
            <person name="Serrano V."/>
            <person name="Zagulski M."/>
            <person name="Dessen P."/>
            <person name="Betermier M."/>
            <person name="Weissenbach J."/>
            <person name="Scarpelli C."/>
            <person name="Schachter V."/>
            <person name="Sperling L."/>
            <person name="Meyer E."/>
            <person name="Cohen J."/>
            <person name="Wincker P."/>
        </authorList>
    </citation>
    <scope>NUCLEOTIDE SEQUENCE [LARGE SCALE GENOMIC DNA]</scope>
    <source>
        <strain evidence="5 6">Stock d4-2</strain>
    </source>
</reference>